<name>A0A078F0F0_BRANA</name>
<dbReference type="EMBL" id="LK031982">
    <property type="protein sequence ID" value="CDY07910.1"/>
    <property type="molecule type" value="Genomic_DNA"/>
</dbReference>
<keyword evidence="2" id="KW-1185">Reference proteome</keyword>
<dbReference type="Gramene" id="CDY07910">
    <property type="protein sequence ID" value="CDY07910"/>
    <property type="gene ID" value="GSBRNA2T00125108001"/>
</dbReference>
<evidence type="ECO:0000313" key="2">
    <source>
        <dbReference type="Proteomes" id="UP000028999"/>
    </source>
</evidence>
<accession>A0A078F0F0</accession>
<dbReference type="PaxDb" id="3708-A0A078F0F0"/>
<sequence>MESLWSKSGKPCCLGSCVDELRVPVTD</sequence>
<dbReference type="AlphaFoldDB" id="A0A078F0F0"/>
<protein>
    <submittedName>
        <fullName evidence="1">BnaC03g36130D protein</fullName>
    </submittedName>
</protein>
<organism evidence="1 2">
    <name type="scientific">Brassica napus</name>
    <name type="common">Rape</name>
    <dbReference type="NCBI Taxonomy" id="3708"/>
    <lineage>
        <taxon>Eukaryota</taxon>
        <taxon>Viridiplantae</taxon>
        <taxon>Streptophyta</taxon>
        <taxon>Embryophyta</taxon>
        <taxon>Tracheophyta</taxon>
        <taxon>Spermatophyta</taxon>
        <taxon>Magnoliopsida</taxon>
        <taxon>eudicotyledons</taxon>
        <taxon>Gunneridae</taxon>
        <taxon>Pentapetalae</taxon>
        <taxon>rosids</taxon>
        <taxon>malvids</taxon>
        <taxon>Brassicales</taxon>
        <taxon>Brassicaceae</taxon>
        <taxon>Brassiceae</taxon>
        <taxon>Brassica</taxon>
    </lineage>
</organism>
<reference evidence="1 2" key="1">
    <citation type="journal article" date="2014" name="Science">
        <title>Plant genetics. Early allopolyploid evolution in the post-Neolithic Brassica napus oilseed genome.</title>
        <authorList>
            <person name="Chalhoub B."/>
            <person name="Denoeud F."/>
            <person name="Liu S."/>
            <person name="Parkin I.A."/>
            <person name="Tang H."/>
            <person name="Wang X."/>
            <person name="Chiquet J."/>
            <person name="Belcram H."/>
            <person name="Tong C."/>
            <person name="Samans B."/>
            <person name="Correa M."/>
            <person name="Da Silva C."/>
            <person name="Just J."/>
            <person name="Falentin C."/>
            <person name="Koh C.S."/>
            <person name="Le Clainche I."/>
            <person name="Bernard M."/>
            <person name="Bento P."/>
            <person name="Noel B."/>
            <person name="Labadie K."/>
            <person name="Alberti A."/>
            <person name="Charles M."/>
            <person name="Arnaud D."/>
            <person name="Guo H."/>
            <person name="Daviaud C."/>
            <person name="Alamery S."/>
            <person name="Jabbari K."/>
            <person name="Zhao M."/>
            <person name="Edger P.P."/>
            <person name="Chelaifa H."/>
            <person name="Tack D."/>
            <person name="Lassalle G."/>
            <person name="Mestiri I."/>
            <person name="Schnel N."/>
            <person name="Le Paslier M.C."/>
            <person name="Fan G."/>
            <person name="Renault V."/>
            <person name="Bayer P.E."/>
            <person name="Golicz A.A."/>
            <person name="Manoli S."/>
            <person name="Lee T.H."/>
            <person name="Thi V.H."/>
            <person name="Chalabi S."/>
            <person name="Hu Q."/>
            <person name="Fan C."/>
            <person name="Tollenaere R."/>
            <person name="Lu Y."/>
            <person name="Battail C."/>
            <person name="Shen J."/>
            <person name="Sidebottom C.H."/>
            <person name="Wang X."/>
            <person name="Canaguier A."/>
            <person name="Chauveau A."/>
            <person name="Berard A."/>
            <person name="Deniot G."/>
            <person name="Guan M."/>
            <person name="Liu Z."/>
            <person name="Sun F."/>
            <person name="Lim Y.P."/>
            <person name="Lyons E."/>
            <person name="Town C.D."/>
            <person name="Bancroft I."/>
            <person name="Wang X."/>
            <person name="Meng J."/>
            <person name="Ma J."/>
            <person name="Pires J.C."/>
            <person name="King G.J."/>
            <person name="Brunel D."/>
            <person name="Delourme R."/>
            <person name="Renard M."/>
            <person name="Aury J.M."/>
            <person name="Adams K.L."/>
            <person name="Batley J."/>
            <person name="Snowdon R.J."/>
            <person name="Tost J."/>
            <person name="Edwards D."/>
            <person name="Zhou Y."/>
            <person name="Hua W."/>
            <person name="Sharpe A.G."/>
            <person name="Paterson A.H."/>
            <person name="Guan C."/>
            <person name="Wincker P."/>
        </authorList>
    </citation>
    <scope>NUCLEOTIDE SEQUENCE [LARGE SCALE GENOMIC DNA]</scope>
    <source>
        <strain evidence="2">cv. Darmor-bzh</strain>
    </source>
</reference>
<evidence type="ECO:0000313" key="1">
    <source>
        <dbReference type="EMBL" id="CDY07910.1"/>
    </source>
</evidence>
<gene>
    <name evidence="1" type="primary">BnaC03g36130D</name>
    <name evidence="1" type="ORF">GSBRNA2T00125108001</name>
</gene>
<proteinExistence type="predicted"/>
<dbReference type="Proteomes" id="UP000028999">
    <property type="component" value="Unassembled WGS sequence"/>
</dbReference>